<accession>A0ACB8FDL5</accession>
<evidence type="ECO:0000313" key="2">
    <source>
        <dbReference type="Proteomes" id="UP000827872"/>
    </source>
</evidence>
<dbReference type="Proteomes" id="UP000827872">
    <property type="component" value="Linkage Group LG09"/>
</dbReference>
<evidence type="ECO:0000313" key="1">
    <source>
        <dbReference type="EMBL" id="KAH8003292.1"/>
    </source>
</evidence>
<name>A0ACB8FDL5_9SAUR</name>
<comment type="caution">
    <text evidence="1">The sequence shown here is derived from an EMBL/GenBank/DDBJ whole genome shotgun (WGS) entry which is preliminary data.</text>
</comment>
<protein>
    <submittedName>
        <fullName evidence="1">Uncharacterized protein</fullName>
    </submittedName>
</protein>
<proteinExistence type="predicted"/>
<reference evidence="1" key="1">
    <citation type="submission" date="2021-08" db="EMBL/GenBank/DDBJ databases">
        <title>The first chromosome-level gecko genome reveals the dynamic sex chromosomes of Neotropical dwarf geckos (Sphaerodactylidae: Sphaerodactylus).</title>
        <authorList>
            <person name="Pinto B.J."/>
            <person name="Keating S.E."/>
            <person name="Gamble T."/>
        </authorList>
    </citation>
    <scope>NUCLEOTIDE SEQUENCE</scope>
    <source>
        <strain evidence="1">TG3544</strain>
    </source>
</reference>
<organism evidence="1 2">
    <name type="scientific">Sphaerodactylus townsendi</name>
    <dbReference type="NCBI Taxonomy" id="933632"/>
    <lineage>
        <taxon>Eukaryota</taxon>
        <taxon>Metazoa</taxon>
        <taxon>Chordata</taxon>
        <taxon>Craniata</taxon>
        <taxon>Vertebrata</taxon>
        <taxon>Euteleostomi</taxon>
        <taxon>Lepidosauria</taxon>
        <taxon>Squamata</taxon>
        <taxon>Bifurcata</taxon>
        <taxon>Gekkota</taxon>
        <taxon>Sphaerodactylidae</taxon>
        <taxon>Sphaerodactylus</taxon>
    </lineage>
</organism>
<dbReference type="EMBL" id="CM037622">
    <property type="protein sequence ID" value="KAH8003292.1"/>
    <property type="molecule type" value="Genomic_DNA"/>
</dbReference>
<gene>
    <name evidence="1" type="ORF">K3G42_016395</name>
</gene>
<keyword evidence="2" id="KW-1185">Reference proteome</keyword>
<sequence>MVRQNLILNNWQQLKMSVQRPLCTIAEASVSESAEEEAVAGPSGTHSMAEASNSEFGVEEAVAGPSEVQPIQEDLEPEASAVDTGSGPGAQGIPEEATPGMETATPKPLPDPSSVLPQYPVVQSGDGPSAPTSLNPENNAEGSCRVT</sequence>